<keyword evidence="1" id="KW-0732">Signal</keyword>
<organism evidence="3 4">
    <name type="scientific">Pycnococcus provasolii</name>
    <dbReference type="NCBI Taxonomy" id="41880"/>
    <lineage>
        <taxon>Eukaryota</taxon>
        <taxon>Viridiplantae</taxon>
        <taxon>Chlorophyta</taxon>
        <taxon>Pseudoscourfieldiophyceae</taxon>
        <taxon>Pseudoscourfieldiales</taxon>
        <taxon>Pycnococcaceae</taxon>
        <taxon>Pycnococcus</taxon>
    </lineage>
</organism>
<name>A0A830HNW5_9CHLO</name>
<dbReference type="InterPro" id="IPR029058">
    <property type="entry name" value="AB_hydrolase_fold"/>
</dbReference>
<evidence type="ECO:0000256" key="1">
    <source>
        <dbReference type="SAM" id="SignalP"/>
    </source>
</evidence>
<dbReference type="SUPFAM" id="SSF53474">
    <property type="entry name" value="alpha/beta-Hydrolases"/>
    <property type="match status" value="1"/>
</dbReference>
<gene>
    <name evidence="3" type="ORF">PPROV_000590400</name>
</gene>
<evidence type="ECO:0000313" key="3">
    <source>
        <dbReference type="EMBL" id="GHP07161.1"/>
    </source>
</evidence>
<dbReference type="InterPro" id="IPR029059">
    <property type="entry name" value="AB_hydrolase_5"/>
</dbReference>
<protein>
    <recommendedName>
        <fullName evidence="2">Alpha/beta hydrolase fold-5 domain-containing protein</fullName>
    </recommendedName>
</protein>
<evidence type="ECO:0000259" key="2">
    <source>
        <dbReference type="Pfam" id="PF12695"/>
    </source>
</evidence>
<feature type="domain" description="Alpha/beta hydrolase fold-5" evidence="2">
    <location>
        <begin position="120"/>
        <end position="284"/>
    </location>
</feature>
<dbReference type="EMBL" id="BNJQ01000015">
    <property type="protein sequence ID" value="GHP07161.1"/>
    <property type="molecule type" value="Genomic_DNA"/>
</dbReference>
<feature type="chain" id="PRO_5032409617" description="Alpha/beta hydrolase fold-5 domain-containing protein" evidence="1">
    <location>
        <begin position="24"/>
        <end position="336"/>
    </location>
</feature>
<dbReference type="Proteomes" id="UP000660262">
    <property type="component" value="Unassembled WGS sequence"/>
</dbReference>
<feature type="signal peptide" evidence="1">
    <location>
        <begin position="1"/>
        <end position="23"/>
    </location>
</feature>
<dbReference type="GO" id="GO:0016787">
    <property type="term" value="F:hydrolase activity"/>
    <property type="evidence" value="ECO:0007669"/>
    <property type="project" value="InterPro"/>
</dbReference>
<proteinExistence type="predicted"/>
<dbReference type="Gene3D" id="3.40.50.1820">
    <property type="entry name" value="alpha/beta hydrolase"/>
    <property type="match status" value="1"/>
</dbReference>
<evidence type="ECO:0000313" key="4">
    <source>
        <dbReference type="Proteomes" id="UP000660262"/>
    </source>
</evidence>
<keyword evidence="4" id="KW-1185">Reference proteome</keyword>
<sequence length="336" mass="35911">MASTTSLGVTLTVLLVVITPSAVLPLYHHHRHHHHDGASVGVVEAQPLPVSSYSNGKGEPKYTSLPLPEALKAMPYACDDDCVSKLRFKAWEMQGNCTTCAFAWPATTTMANATTSDIMGIVLYNGAFVDPRSYSVLASKLASRGVNVIVPVFPNDLATDCNGMTLEAVTNAFFPNVTAWMVAGHSYGGVGASYAAAATLLCGTSPRVVALGVIGSYITKMLQCPVPVPNFEEDDHLHAAVITGNRDLSINLTNFVDNLNRLPVHTTFTSIIGGNHQQFGSYDPSGRSRLRDRPLIDGNATISRDAQLNATADALVRTLLRATKNNDISPRSLVDC</sequence>
<reference evidence="3" key="1">
    <citation type="submission" date="2020-10" db="EMBL/GenBank/DDBJ databases">
        <title>Unveiling of a novel bifunctional photoreceptor, Dualchrome1, isolated from a cosmopolitan green alga.</title>
        <authorList>
            <person name="Suzuki S."/>
            <person name="Kawachi M."/>
        </authorList>
    </citation>
    <scope>NUCLEOTIDE SEQUENCE</scope>
    <source>
        <strain evidence="3">NIES 2893</strain>
    </source>
</reference>
<accession>A0A830HNW5</accession>
<dbReference type="AlphaFoldDB" id="A0A830HNW5"/>
<comment type="caution">
    <text evidence="3">The sequence shown here is derived from an EMBL/GenBank/DDBJ whole genome shotgun (WGS) entry which is preliminary data.</text>
</comment>
<dbReference type="Pfam" id="PF12695">
    <property type="entry name" value="Abhydrolase_5"/>
    <property type="match status" value="1"/>
</dbReference>